<evidence type="ECO:0000313" key="1">
    <source>
        <dbReference type="EMBL" id="KAG7312455.1"/>
    </source>
</evidence>
<comment type="caution">
    <text evidence="1">The sequence shown here is derived from an EMBL/GenBank/DDBJ whole genome shotgun (WGS) entry which is preliminary data.</text>
</comment>
<evidence type="ECO:0008006" key="3">
    <source>
        <dbReference type="Google" id="ProtNLM"/>
    </source>
</evidence>
<organism evidence="1 2">
    <name type="scientific">Plutella xylostella</name>
    <name type="common">Diamondback moth</name>
    <name type="synonym">Plutella maculipennis</name>
    <dbReference type="NCBI Taxonomy" id="51655"/>
    <lineage>
        <taxon>Eukaryota</taxon>
        <taxon>Metazoa</taxon>
        <taxon>Ecdysozoa</taxon>
        <taxon>Arthropoda</taxon>
        <taxon>Hexapoda</taxon>
        <taxon>Insecta</taxon>
        <taxon>Pterygota</taxon>
        <taxon>Neoptera</taxon>
        <taxon>Endopterygota</taxon>
        <taxon>Lepidoptera</taxon>
        <taxon>Glossata</taxon>
        <taxon>Ditrysia</taxon>
        <taxon>Yponomeutoidea</taxon>
        <taxon>Plutellidae</taxon>
        <taxon>Plutella</taxon>
    </lineage>
</organism>
<dbReference type="PANTHER" id="PTHR31511:SF12">
    <property type="entry name" value="RHO TERMINATION FACTOR N-TERMINAL DOMAIN-CONTAINING PROTEIN"/>
    <property type="match status" value="1"/>
</dbReference>
<evidence type="ECO:0000313" key="2">
    <source>
        <dbReference type="Proteomes" id="UP000823941"/>
    </source>
</evidence>
<name>A0ABQ7R582_PLUXY</name>
<sequence length="118" mass="13560">MSINVFGLEYNNETKKNEIIGPLHFTKHRMPTHLNLLYLTNGSNGHYCLIKNMSRLLSKQITTSNEAIHICDGCLLHFSNKEHLNLHQKMIALIYELNYLVHETQNPTGLESTRVVIS</sequence>
<dbReference type="PANTHER" id="PTHR31511">
    <property type="entry name" value="PROTEIN CBG23764"/>
    <property type="match status" value="1"/>
</dbReference>
<dbReference type="EMBL" id="JAHIBW010000003">
    <property type="protein sequence ID" value="KAG7312455.1"/>
    <property type="molecule type" value="Genomic_DNA"/>
</dbReference>
<accession>A0ABQ7R582</accession>
<proteinExistence type="predicted"/>
<reference evidence="1 2" key="1">
    <citation type="submission" date="2021-06" db="EMBL/GenBank/DDBJ databases">
        <title>A haploid diamondback moth (Plutella xylostella L.) genome assembly resolves 31 chromosomes and identifies a diamide resistance mutation.</title>
        <authorList>
            <person name="Ward C.M."/>
            <person name="Perry K.D."/>
            <person name="Baker G."/>
            <person name="Powis K."/>
            <person name="Heckel D.G."/>
            <person name="Baxter S.W."/>
        </authorList>
    </citation>
    <scope>NUCLEOTIDE SEQUENCE [LARGE SCALE GENOMIC DNA]</scope>
    <source>
        <strain evidence="1 2">LV</strain>
        <tissue evidence="1">Single pupa</tissue>
    </source>
</reference>
<keyword evidence="2" id="KW-1185">Reference proteome</keyword>
<dbReference type="Proteomes" id="UP000823941">
    <property type="component" value="Chromosome 3"/>
</dbReference>
<gene>
    <name evidence="1" type="ORF">JYU34_001960</name>
</gene>
<protein>
    <recommendedName>
        <fullName evidence="3">C2H2-type domain-containing protein</fullName>
    </recommendedName>
</protein>